<name>A0ABW0IT18_9HYPH</name>
<comment type="caution">
    <text evidence="1">The sequence shown here is derived from an EMBL/GenBank/DDBJ whole genome shotgun (WGS) entry which is preliminary data.</text>
</comment>
<protein>
    <submittedName>
        <fullName evidence="1">Uncharacterized protein</fullName>
    </submittedName>
</protein>
<dbReference type="RefSeq" id="WP_377799783.1">
    <property type="nucleotide sequence ID" value="NZ_JBHSLW010000029.1"/>
</dbReference>
<accession>A0ABW0IT18</accession>
<gene>
    <name evidence="1" type="ORF">ACFPOB_18010</name>
</gene>
<organism evidence="1 2">
    <name type="scientific">Bosea eneae</name>
    <dbReference type="NCBI Taxonomy" id="151454"/>
    <lineage>
        <taxon>Bacteria</taxon>
        <taxon>Pseudomonadati</taxon>
        <taxon>Pseudomonadota</taxon>
        <taxon>Alphaproteobacteria</taxon>
        <taxon>Hyphomicrobiales</taxon>
        <taxon>Boseaceae</taxon>
        <taxon>Bosea</taxon>
    </lineage>
</organism>
<keyword evidence="2" id="KW-1185">Reference proteome</keyword>
<sequence length="215" mass="24662">MSVRIPVSLIAEPEAHRPPSNFVPKLAWPSLDSSNAPADLGRFPRWDEERRRHAAGEFEAWSDEFMVALERARKRVWLIDGFLLKADGRAKATFFQVFERALASTRAEDIRLIIGPKAGHHEQIASLRELEAARRQPPRRDSFAIEIQTVREGKSPVRLPHDRFAVIDSELWHWGANVGGTHHEVNAYSRGWSSRETGAEEYFLRLWKYLKDASV</sequence>
<dbReference type="EMBL" id="JBHSLW010000029">
    <property type="protein sequence ID" value="MFC5421457.1"/>
    <property type="molecule type" value="Genomic_DNA"/>
</dbReference>
<evidence type="ECO:0000313" key="2">
    <source>
        <dbReference type="Proteomes" id="UP001596053"/>
    </source>
</evidence>
<reference evidence="2" key="1">
    <citation type="journal article" date="2019" name="Int. J. Syst. Evol. Microbiol.">
        <title>The Global Catalogue of Microorganisms (GCM) 10K type strain sequencing project: providing services to taxonomists for standard genome sequencing and annotation.</title>
        <authorList>
            <consortium name="The Broad Institute Genomics Platform"/>
            <consortium name="The Broad Institute Genome Sequencing Center for Infectious Disease"/>
            <person name="Wu L."/>
            <person name="Ma J."/>
        </authorList>
    </citation>
    <scope>NUCLEOTIDE SEQUENCE [LARGE SCALE GENOMIC DNA]</scope>
    <source>
        <strain evidence="2">NCAIM B.01391</strain>
    </source>
</reference>
<proteinExistence type="predicted"/>
<dbReference type="Proteomes" id="UP001596053">
    <property type="component" value="Unassembled WGS sequence"/>
</dbReference>
<evidence type="ECO:0000313" key="1">
    <source>
        <dbReference type="EMBL" id="MFC5421457.1"/>
    </source>
</evidence>